<dbReference type="EMBL" id="JAYGHK010000043">
    <property type="protein sequence ID" value="MEA5609176.1"/>
    <property type="molecule type" value="Genomic_DNA"/>
</dbReference>
<dbReference type="Proteomes" id="UP001303285">
    <property type="component" value="Unassembled WGS sequence"/>
</dbReference>
<reference evidence="1 2" key="1">
    <citation type="submission" date="2023-12" db="EMBL/GenBank/DDBJ databases">
        <title>Baltic Sea Cyanobacteria.</title>
        <authorList>
            <person name="Delbaje E."/>
            <person name="Fewer D.P."/>
            <person name="Shishido T.K."/>
        </authorList>
    </citation>
    <scope>NUCLEOTIDE SEQUENCE [LARGE SCALE GENOMIC DNA]</scope>
    <source>
        <strain evidence="1 2">UHCC 0060</strain>
    </source>
</reference>
<evidence type="ECO:0000313" key="2">
    <source>
        <dbReference type="Proteomes" id="UP001303285"/>
    </source>
</evidence>
<proteinExistence type="predicted"/>
<protein>
    <submittedName>
        <fullName evidence="1">Uncharacterized protein</fullName>
    </submittedName>
</protein>
<keyword evidence="2" id="KW-1185">Reference proteome</keyword>
<name>A0ABU5USE5_NODSP</name>
<comment type="caution">
    <text evidence="1">The sequence shown here is derived from an EMBL/GenBank/DDBJ whole genome shotgun (WGS) entry which is preliminary data.</text>
</comment>
<accession>A0ABU5USE5</accession>
<evidence type="ECO:0000313" key="1">
    <source>
        <dbReference type="EMBL" id="MEA5609176.1"/>
    </source>
</evidence>
<sequence length="50" mass="5522">MTTVRIAVARLEFTFSTPILANMVVKAAKPAQSNAYIHHIFVSFSMLLAL</sequence>
<organism evidence="1 2">
    <name type="scientific">Nodularia spumigena UHCC 0060</name>
    <dbReference type="NCBI Taxonomy" id="3110300"/>
    <lineage>
        <taxon>Bacteria</taxon>
        <taxon>Bacillati</taxon>
        <taxon>Cyanobacteriota</taxon>
        <taxon>Cyanophyceae</taxon>
        <taxon>Nostocales</taxon>
        <taxon>Nodulariaceae</taxon>
        <taxon>Nodularia</taxon>
    </lineage>
</organism>
<gene>
    <name evidence="1" type="ORF">VB695_14065</name>
</gene>